<dbReference type="GO" id="GO:0008880">
    <property type="term" value="F:glucuronate isomerase activity"/>
    <property type="evidence" value="ECO:0007669"/>
    <property type="project" value="InterPro"/>
</dbReference>
<dbReference type="PIRSF" id="PIRSF036628">
    <property type="entry name" value="IolB"/>
    <property type="match status" value="1"/>
</dbReference>
<name>D3EZL7_CONWI</name>
<reference evidence="2 3" key="1">
    <citation type="journal article" date="2010" name="Stand. Genomic Sci.">
        <title>Complete genome sequence of Conexibacter woesei type strain (ID131577).</title>
        <authorList>
            <person name="Pukall R."/>
            <person name="Lapidus A."/>
            <person name="Glavina Del Rio T."/>
            <person name="Copeland A."/>
            <person name="Tice H."/>
            <person name="Cheng J.-F."/>
            <person name="Lucas S."/>
            <person name="Chen F."/>
            <person name="Nolan M."/>
            <person name="Bruce D."/>
            <person name="Goodwin L."/>
            <person name="Pitluck S."/>
            <person name="Mavromatis K."/>
            <person name="Ivanova N."/>
            <person name="Ovchinnikova G."/>
            <person name="Pati A."/>
            <person name="Chen A."/>
            <person name="Palaniappan K."/>
            <person name="Land M."/>
            <person name="Hauser L."/>
            <person name="Chang Y.-J."/>
            <person name="Jeffries C.D."/>
            <person name="Chain P."/>
            <person name="Meincke L."/>
            <person name="Sims D."/>
            <person name="Brettin T."/>
            <person name="Detter J.C."/>
            <person name="Rohde M."/>
            <person name="Goeker M."/>
            <person name="Bristow J."/>
            <person name="Eisen J.A."/>
            <person name="Markowitz V."/>
            <person name="Kyrpides N.C."/>
            <person name="Klenk H.-P."/>
            <person name="Hugenholtz P."/>
        </authorList>
    </citation>
    <scope>NUCLEOTIDE SEQUENCE [LARGE SCALE GENOMIC DNA]</scope>
    <source>
        <strain evidence="3">DSM 14684 / CIP 108061 / JCM 11494 / NBRC 100937 / ID131577</strain>
    </source>
</reference>
<dbReference type="Proteomes" id="UP000008229">
    <property type="component" value="Chromosome"/>
</dbReference>
<dbReference type="eggNOG" id="COG3718">
    <property type="taxonomic scope" value="Bacteria"/>
</dbReference>
<reference evidence="3" key="2">
    <citation type="submission" date="2010-01" db="EMBL/GenBank/DDBJ databases">
        <title>The complete genome of Conexibacter woesei DSM 14684.</title>
        <authorList>
            <consortium name="US DOE Joint Genome Institute (JGI-PGF)"/>
            <person name="Lucas S."/>
            <person name="Copeland A."/>
            <person name="Lapidus A."/>
            <person name="Glavina del Rio T."/>
            <person name="Dalin E."/>
            <person name="Tice H."/>
            <person name="Bruce D."/>
            <person name="Goodwin L."/>
            <person name="Pitluck S."/>
            <person name="Kyrpides N."/>
            <person name="Mavromatis K."/>
            <person name="Ivanova N."/>
            <person name="Mikhailova N."/>
            <person name="Chertkov O."/>
            <person name="Brettin T."/>
            <person name="Detter J.C."/>
            <person name="Han C."/>
            <person name="Larimer F."/>
            <person name="Land M."/>
            <person name="Hauser L."/>
            <person name="Markowitz V."/>
            <person name="Cheng J.-F."/>
            <person name="Hugenholtz P."/>
            <person name="Woyke T."/>
            <person name="Wu D."/>
            <person name="Pukall R."/>
            <person name="Steenblock K."/>
            <person name="Schneider S."/>
            <person name="Klenk H.-P."/>
            <person name="Eisen J.A."/>
        </authorList>
    </citation>
    <scope>NUCLEOTIDE SEQUENCE [LARGE SCALE GENOMIC DNA]</scope>
    <source>
        <strain evidence="3">DSM 14684 / CIP 108061 / JCM 11494 / NBRC 100937 / ID131577</strain>
    </source>
</reference>
<dbReference type="GO" id="GO:0019310">
    <property type="term" value="P:inositol catabolic process"/>
    <property type="evidence" value="ECO:0007669"/>
    <property type="project" value="InterPro"/>
</dbReference>
<dbReference type="InterPro" id="IPR021120">
    <property type="entry name" value="KduI/IolB_isomerase"/>
</dbReference>
<dbReference type="PANTHER" id="PTHR39193:SF1">
    <property type="entry name" value="5-DEOXY-GLUCURONATE ISOMERASE"/>
    <property type="match status" value="1"/>
</dbReference>
<dbReference type="InterPro" id="IPR014710">
    <property type="entry name" value="RmlC-like_jellyroll"/>
</dbReference>
<protein>
    <submittedName>
        <fullName evidence="2">Myo-inositol catabolism IolB domain protein</fullName>
    </submittedName>
</protein>
<dbReference type="RefSeq" id="WP_012936906.1">
    <property type="nucleotide sequence ID" value="NC_013739.1"/>
</dbReference>
<dbReference type="Pfam" id="PF04962">
    <property type="entry name" value="KduI"/>
    <property type="match status" value="1"/>
</dbReference>
<dbReference type="Gene3D" id="2.60.120.10">
    <property type="entry name" value="Jelly Rolls"/>
    <property type="match status" value="2"/>
</dbReference>
<accession>D3EZL7</accession>
<dbReference type="AlphaFoldDB" id="D3EZL7"/>
<keyword evidence="1" id="KW-0413">Isomerase</keyword>
<dbReference type="NCBIfam" id="TIGR04378">
    <property type="entry name" value="myo_inos_iolB"/>
    <property type="match status" value="1"/>
</dbReference>
<dbReference type="KEGG" id="cwo:Cwoe_5450"/>
<dbReference type="HOGENOM" id="CLU_066438_0_0_11"/>
<evidence type="ECO:0000313" key="3">
    <source>
        <dbReference type="Proteomes" id="UP000008229"/>
    </source>
</evidence>
<dbReference type="PANTHER" id="PTHR39193">
    <property type="entry name" value="5-DEOXY-GLUCURONATE ISOMERASE"/>
    <property type="match status" value="1"/>
</dbReference>
<dbReference type="SUPFAM" id="SSF51182">
    <property type="entry name" value="RmlC-like cupins"/>
    <property type="match status" value="1"/>
</dbReference>
<gene>
    <name evidence="2" type="ordered locus">Cwoe_5450</name>
</gene>
<evidence type="ECO:0000256" key="1">
    <source>
        <dbReference type="ARBA" id="ARBA00023235"/>
    </source>
</evidence>
<sequence>MTDQLHRPAGSARDGADPLHIAPADAGWAHTGLRVVELAPGESRTLATEADEYAVLPLAGGGIVVEADRQLLELEGRADPFARVTDFAYLPRDCAARISNSGAQPARLALPYANARRRLEVRYGAAEDVPVELRGAGAATRQVNNFLHPDAFETDRLTCVELLTPQGNTSSYPPHKHDTDAPAGEGQAVLEEIYYFELREAGGVGLHRTYTADGEIDATVEVGHGDAFLIPRGYHGPCVALPGYDLYYLNVLAGPSTERSLAFKDDPAHAWIRDSWAGQPLDPRLPLCDARGPIDHARHPQETAR</sequence>
<dbReference type="InterPro" id="IPR011051">
    <property type="entry name" value="RmlC_Cupin_sf"/>
</dbReference>
<evidence type="ECO:0000313" key="2">
    <source>
        <dbReference type="EMBL" id="ADB53855.1"/>
    </source>
</evidence>
<organism evidence="2 3">
    <name type="scientific">Conexibacter woesei (strain DSM 14684 / CCUG 47730 / CIP 108061 / JCM 11494 / NBRC 100937 / ID131577)</name>
    <dbReference type="NCBI Taxonomy" id="469383"/>
    <lineage>
        <taxon>Bacteria</taxon>
        <taxon>Bacillati</taxon>
        <taxon>Actinomycetota</taxon>
        <taxon>Thermoleophilia</taxon>
        <taxon>Solirubrobacterales</taxon>
        <taxon>Conexibacteraceae</taxon>
        <taxon>Conexibacter</taxon>
    </lineage>
</organism>
<dbReference type="OrthoDB" id="9799936at2"/>
<keyword evidence="3" id="KW-1185">Reference proteome</keyword>
<dbReference type="InterPro" id="IPR024203">
    <property type="entry name" value="Deoxy-glucuronate_isom_IolB"/>
</dbReference>
<proteinExistence type="predicted"/>
<dbReference type="EMBL" id="CP001854">
    <property type="protein sequence ID" value="ADB53855.1"/>
    <property type="molecule type" value="Genomic_DNA"/>
</dbReference>
<dbReference type="STRING" id="469383.Cwoe_5450"/>